<dbReference type="Pfam" id="PF02534">
    <property type="entry name" value="T4SS-DNA_transf"/>
    <property type="match status" value="1"/>
</dbReference>
<keyword evidence="4 8" id="KW-0812">Transmembrane</keyword>
<evidence type="ECO:0000256" key="3">
    <source>
        <dbReference type="ARBA" id="ARBA00022475"/>
    </source>
</evidence>
<dbReference type="PANTHER" id="PTHR37937:SF1">
    <property type="entry name" value="CONJUGATIVE TRANSFER: DNA TRANSPORT"/>
    <property type="match status" value="1"/>
</dbReference>
<organism evidence="9 10">
    <name type="scientific">Citreimonas salinaria</name>
    <dbReference type="NCBI Taxonomy" id="321339"/>
    <lineage>
        <taxon>Bacteria</taxon>
        <taxon>Pseudomonadati</taxon>
        <taxon>Pseudomonadota</taxon>
        <taxon>Alphaproteobacteria</taxon>
        <taxon>Rhodobacterales</taxon>
        <taxon>Roseobacteraceae</taxon>
        <taxon>Citreimonas</taxon>
    </lineage>
</organism>
<evidence type="ECO:0000256" key="8">
    <source>
        <dbReference type="SAM" id="Phobius"/>
    </source>
</evidence>
<dbReference type="Proteomes" id="UP000199286">
    <property type="component" value="Unassembled WGS sequence"/>
</dbReference>
<keyword evidence="5 8" id="KW-1133">Transmembrane helix</keyword>
<keyword evidence="10" id="KW-1185">Reference proteome</keyword>
<gene>
    <name evidence="9" type="ORF">SAMN05444340_12426</name>
</gene>
<dbReference type="InterPro" id="IPR003688">
    <property type="entry name" value="TraG/VirD4"/>
</dbReference>
<dbReference type="InterPro" id="IPR051539">
    <property type="entry name" value="T4SS-coupling_protein"/>
</dbReference>
<dbReference type="GO" id="GO:0005886">
    <property type="term" value="C:plasma membrane"/>
    <property type="evidence" value="ECO:0007669"/>
    <property type="project" value="UniProtKB-SubCell"/>
</dbReference>
<dbReference type="CDD" id="cd01127">
    <property type="entry name" value="TrwB_TraG_TraD_VirD4"/>
    <property type="match status" value="1"/>
</dbReference>
<dbReference type="PANTHER" id="PTHR37937">
    <property type="entry name" value="CONJUGATIVE TRANSFER: DNA TRANSPORT"/>
    <property type="match status" value="1"/>
</dbReference>
<evidence type="ECO:0000256" key="2">
    <source>
        <dbReference type="ARBA" id="ARBA00008806"/>
    </source>
</evidence>
<dbReference type="STRING" id="321339.SAMN05444340_12426"/>
<keyword evidence="3" id="KW-1003">Cell membrane</keyword>
<keyword evidence="6 8" id="KW-0472">Membrane</keyword>
<dbReference type="RefSeq" id="WP_089886065.1">
    <property type="nucleotide sequence ID" value="NZ_FNPF01000024.1"/>
</dbReference>
<feature type="compositionally biased region" description="Basic and acidic residues" evidence="7">
    <location>
        <begin position="846"/>
        <end position="856"/>
    </location>
</feature>
<comment type="similarity">
    <text evidence="2">Belongs to the VirD4/TraG family.</text>
</comment>
<evidence type="ECO:0000313" key="10">
    <source>
        <dbReference type="Proteomes" id="UP000199286"/>
    </source>
</evidence>
<sequence>MNLINGILRKALSLFTFWLWIPVAVGLIYVLPHQQLLPLSPLERQELLVLLSPLVTWFLIAILDMLEVLEIDAKAGRTNLPIAWILIGVALAPPDVVNLVTPGSVAVPIAAGIAALVTAGMILRSRLRPGALREVIDREVNLLRFGTTWRPAKTKDHGSASLGDVTAAAAHYADGDIIFGVATPHLPEAESVTGKVVRGVARRLHAAMAFTKALVTGLGWKTAVTASRAATGTAKNPPILRGSFGGHMLVVSGSGGGKTVSFVIPNALTYKAGSLVCIDPKSEVHAVTAAARGQLGHDVFKLKPGDFDTDSMNVIGWIDPASTTFTRDCMTVASWIFSDSGGGDDGAAFFAETAKRLFAFVLAFKIAEHGLKGGGAAPNIRDVYDFLFRSPNEISAEITKLYESMKKPENEQRYGAATPQIKTWAGSFVGGDMERTWPNIIASVQKNFWWIGDPSISSVVSGVPRDGSNGQSFPSAAVNNGKTSIFICIPLATLESTPGLARLIVGALLNAIFAAEGKVNGSTLFMVDEMQVLGDFPILHQTALNQGRGYGITLAGIIQAPEALDKQAGDKTFDSWSDNSMLQMFFAIGGEETAERISKTIGETTIENVNYSGQKSKQRGQILGADSGGVSISAERHARRLKTATEIMDLDRTRAIVFRRVGVDDKKVGKKPMIVGTCFYKARPELMAVASDNPFEKKAFVEDYNADPLPQALEGALQGLGGVNGVVADEREDLGDWKEVSPRELVAEQAAKDPAHARLLTVLDALEAGHQVTAEDEGVLARLMTGPSMTRFDAGASEMDDIDLGAFEMSAEDLTKLEQLEVGLKETEEDLERQSEALIAVKTGREMVGESEEHPAVHSLQEAALASLKEEEAGDEEEDDEGDDDGPSDEDLEASLAEEHELKDEVDFS</sequence>
<accession>A0A1H3NIR4</accession>
<evidence type="ECO:0000256" key="7">
    <source>
        <dbReference type="SAM" id="MobiDB-lite"/>
    </source>
</evidence>
<name>A0A1H3NIR4_9RHOB</name>
<evidence type="ECO:0000256" key="4">
    <source>
        <dbReference type="ARBA" id="ARBA00022692"/>
    </source>
</evidence>
<evidence type="ECO:0000256" key="6">
    <source>
        <dbReference type="ARBA" id="ARBA00023136"/>
    </source>
</evidence>
<dbReference type="SUPFAM" id="SSF52540">
    <property type="entry name" value="P-loop containing nucleoside triphosphate hydrolases"/>
    <property type="match status" value="1"/>
</dbReference>
<feature type="transmembrane region" description="Helical" evidence="8">
    <location>
        <begin position="47"/>
        <end position="66"/>
    </location>
</feature>
<feature type="region of interest" description="Disordered" evidence="7">
    <location>
        <begin position="846"/>
        <end position="909"/>
    </location>
</feature>
<protein>
    <submittedName>
        <fullName evidence="9">Type IV secretory system Conjugative DNA transfer</fullName>
    </submittedName>
</protein>
<dbReference type="Gene3D" id="3.40.50.300">
    <property type="entry name" value="P-loop containing nucleotide triphosphate hydrolases"/>
    <property type="match status" value="1"/>
</dbReference>
<evidence type="ECO:0000313" key="9">
    <source>
        <dbReference type="EMBL" id="SDY88325.1"/>
    </source>
</evidence>
<dbReference type="EMBL" id="FNPF01000024">
    <property type="protein sequence ID" value="SDY88325.1"/>
    <property type="molecule type" value="Genomic_DNA"/>
</dbReference>
<comment type="subcellular location">
    <subcellularLocation>
        <location evidence="1">Cell membrane</location>
        <topology evidence="1">Multi-pass membrane protein</topology>
    </subcellularLocation>
</comment>
<feature type="transmembrane region" description="Helical" evidence="8">
    <location>
        <begin position="12"/>
        <end position="32"/>
    </location>
</feature>
<feature type="compositionally biased region" description="Acidic residues" evidence="7">
    <location>
        <begin position="872"/>
        <end position="893"/>
    </location>
</feature>
<dbReference type="InterPro" id="IPR027417">
    <property type="entry name" value="P-loop_NTPase"/>
</dbReference>
<evidence type="ECO:0000256" key="5">
    <source>
        <dbReference type="ARBA" id="ARBA00022989"/>
    </source>
</evidence>
<evidence type="ECO:0000256" key="1">
    <source>
        <dbReference type="ARBA" id="ARBA00004651"/>
    </source>
</evidence>
<feature type="transmembrane region" description="Helical" evidence="8">
    <location>
        <begin position="103"/>
        <end position="123"/>
    </location>
</feature>
<proteinExistence type="inferred from homology"/>
<dbReference type="AlphaFoldDB" id="A0A1H3NIR4"/>
<reference evidence="9 10" key="1">
    <citation type="submission" date="2016-10" db="EMBL/GenBank/DDBJ databases">
        <authorList>
            <person name="de Groot N.N."/>
        </authorList>
    </citation>
    <scope>NUCLEOTIDE SEQUENCE [LARGE SCALE GENOMIC DNA]</scope>
    <source>
        <strain evidence="9 10">DSM 26880</strain>
    </source>
</reference>
<dbReference type="OrthoDB" id="9759295at2"/>
<feature type="compositionally biased region" description="Basic and acidic residues" evidence="7">
    <location>
        <begin position="897"/>
        <end position="909"/>
    </location>
</feature>